<protein>
    <recommendedName>
        <fullName evidence="1">PIN like domain-containing protein</fullName>
    </recommendedName>
</protein>
<dbReference type="AlphaFoldDB" id="A0A561VGH4"/>
<evidence type="ECO:0000313" key="2">
    <source>
        <dbReference type="EMBL" id="TWG10720.1"/>
    </source>
</evidence>
<accession>A0A561VGH4</accession>
<evidence type="ECO:0000313" key="3">
    <source>
        <dbReference type="Proteomes" id="UP000320239"/>
    </source>
</evidence>
<feature type="domain" description="PIN like" evidence="1">
    <location>
        <begin position="60"/>
        <end position="307"/>
    </location>
</feature>
<evidence type="ECO:0000259" key="1">
    <source>
        <dbReference type="Pfam" id="PF18476"/>
    </source>
</evidence>
<gene>
    <name evidence="2" type="ORF">FHX34_107216</name>
</gene>
<reference evidence="2 3" key="1">
    <citation type="submission" date="2019-06" db="EMBL/GenBank/DDBJ databases">
        <title>Sequencing the genomes of 1000 actinobacteria strains.</title>
        <authorList>
            <person name="Klenk H.-P."/>
        </authorList>
    </citation>
    <scope>NUCLEOTIDE SEQUENCE [LARGE SCALE GENOMIC DNA]</scope>
    <source>
        <strain evidence="2 3">DSM 43866</strain>
    </source>
</reference>
<organism evidence="2 3">
    <name type="scientific">Actinoplanes teichomyceticus</name>
    <dbReference type="NCBI Taxonomy" id="1867"/>
    <lineage>
        <taxon>Bacteria</taxon>
        <taxon>Bacillati</taxon>
        <taxon>Actinomycetota</taxon>
        <taxon>Actinomycetes</taxon>
        <taxon>Micromonosporales</taxon>
        <taxon>Micromonosporaceae</taxon>
        <taxon>Actinoplanes</taxon>
    </lineage>
</organism>
<dbReference type="Pfam" id="PF18476">
    <property type="entry name" value="PIN_8"/>
    <property type="match status" value="1"/>
</dbReference>
<name>A0A561VGH4_ACTTI</name>
<keyword evidence="3" id="KW-1185">Reference proteome</keyword>
<dbReference type="InterPro" id="IPR041578">
    <property type="entry name" value="PIN_8"/>
</dbReference>
<sequence length="490" mass="54553">MPCDLCLWGWFHDVEGSGFGQQLDRNTMTSVTGERTEFRSMFPGWLGQQSIQDNYFKSGLFVPDANILLGCYRIGPAAREQLLSTLENHQDRLWVPHQSALEFARNRDKVLPDQKKRHSETKKQVSDSLNKAIRAISDAVETLTDYRAKYLAEAEWHAAQHGLAKDDIKTRLTDMLSPVTDELSAIQGGHDVTVRDFADASTDLILARLSTILDGKVGPRYDAARVRQIVQETVEYRFPNQIPPGYRDAENKNALGAAGDVILWYQVLDRLRYGEGDFTKVVWITTDVKEDLWVLDDKDRHPVRARPELVQEMYDETGAELLMVTLHDFLTGAKTFLNADISDETLEQAEGLSTAPPDNIGLLTHRLLQGLDNIFDRLGIDQLATLVARLYARAGYEVADLQVRESGADMVVHRGGQKTAIAVRTSGHNMHTALAGLVVAADALPATHKVMIYTGSYTPLELKLGGSLGVEMRDLTDLADLVDGQDELPL</sequence>
<comment type="caution">
    <text evidence="2">The sequence shown here is derived from an EMBL/GenBank/DDBJ whole genome shotgun (WGS) entry which is preliminary data.</text>
</comment>
<dbReference type="Proteomes" id="UP000320239">
    <property type="component" value="Unassembled WGS sequence"/>
</dbReference>
<proteinExistence type="predicted"/>
<dbReference type="EMBL" id="VIWY01000007">
    <property type="protein sequence ID" value="TWG10720.1"/>
    <property type="molecule type" value="Genomic_DNA"/>
</dbReference>